<dbReference type="Pfam" id="PF07627">
    <property type="entry name" value="PSCyt3"/>
    <property type="match status" value="1"/>
</dbReference>
<dbReference type="Proteomes" id="UP000192907">
    <property type="component" value="Unassembled WGS sequence"/>
</dbReference>
<dbReference type="EMBL" id="FWZT01000029">
    <property type="protein sequence ID" value="SMF75640.1"/>
    <property type="molecule type" value="Genomic_DNA"/>
</dbReference>
<sequence>MTDLLKKIFINVARLALPYALMQSMASCMLEPSVDRDEDYAHVLPTRRLSKAEYVNSIKYIFNIGDTDIGPELKILLLSVPEDHVYKGFSNLKETLSANHLFGYMRVAHYITDQLEKKGFFEDEFPCLKSTNQNWACIEEAVNILGFQILRRPIETREVSKFLNVASPASSNAEIVANATQLMLQSPDFLYKISYVEEHSTKKSLFLLDSYSFASNFSYFLQGLPPDRTLLQDVRDGQFSLDNRSHHFERIWESKHAQSHWNRFFIEWLELESFPALAYSEEIEIDLKNLQEVSTLELQNMSKTIFMKNGSIHDLFLSKQEFYEHPLLREIYKQEGKFLRNRPGVFTRARMLATGNDRDISRPIKRAALIVDKALCLDLGRPDPNNLPNDALKIPEVDETTTTRNKWEEKTSDSSCQKCHSILNPIGFTFENYDGAGQFVDNEIIFDRRPKKVNILPIDSFVEFTYQETSYVADKPEDIFTIFLERGMIQTCLAKQIISYGKKIDNPSNLEVHYLASLFDTMSIKEAIKKYLISDSFRTVEGEVYGIK</sequence>
<evidence type="ECO:0000313" key="3">
    <source>
        <dbReference type="EMBL" id="SMF75640.1"/>
    </source>
</evidence>
<accession>A0A1Y6CN24</accession>
<dbReference type="AlphaFoldDB" id="A0A1Y6CN24"/>
<dbReference type="RefSeq" id="WP_132324723.1">
    <property type="nucleotide sequence ID" value="NZ_FWZT01000029.1"/>
</dbReference>
<dbReference type="OrthoDB" id="127185at2"/>
<organism evidence="3 4">
    <name type="scientific">Pseudobacteriovorax antillogorgiicola</name>
    <dbReference type="NCBI Taxonomy" id="1513793"/>
    <lineage>
        <taxon>Bacteria</taxon>
        <taxon>Pseudomonadati</taxon>
        <taxon>Bdellovibrionota</taxon>
        <taxon>Oligoflexia</taxon>
        <taxon>Oligoflexales</taxon>
        <taxon>Pseudobacteriovoracaceae</taxon>
        <taxon>Pseudobacteriovorax</taxon>
    </lineage>
</organism>
<evidence type="ECO:0008006" key="5">
    <source>
        <dbReference type="Google" id="ProtNLM"/>
    </source>
</evidence>
<gene>
    <name evidence="3" type="ORF">SAMN06296036_12957</name>
</gene>
<protein>
    <recommendedName>
        <fullName evidence="5">DUF1588 domain-containing protein</fullName>
    </recommendedName>
</protein>
<proteinExistence type="predicted"/>
<evidence type="ECO:0000259" key="2">
    <source>
        <dbReference type="Pfam" id="PF07631"/>
    </source>
</evidence>
<feature type="domain" description="DUF1588" evidence="1">
    <location>
        <begin position="342"/>
        <end position="441"/>
    </location>
</feature>
<evidence type="ECO:0000259" key="1">
    <source>
        <dbReference type="Pfam" id="PF07627"/>
    </source>
</evidence>
<feature type="domain" description="DUF1592" evidence="2">
    <location>
        <begin position="208"/>
        <end position="327"/>
    </location>
</feature>
<dbReference type="InterPro" id="IPR013039">
    <property type="entry name" value="DUF1588"/>
</dbReference>
<dbReference type="PROSITE" id="PS51257">
    <property type="entry name" value="PROKAR_LIPOPROTEIN"/>
    <property type="match status" value="1"/>
</dbReference>
<dbReference type="Pfam" id="PF07631">
    <property type="entry name" value="PSD4"/>
    <property type="match status" value="1"/>
</dbReference>
<keyword evidence="4" id="KW-1185">Reference proteome</keyword>
<reference evidence="4" key="1">
    <citation type="submission" date="2017-04" db="EMBL/GenBank/DDBJ databases">
        <authorList>
            <person name="Varghese N."/>
            <person name="Submissions S."/>
        </authorList>
    </citation>
    <scope>NUCLEOTIDE SEQUENCE [LARGE SCALE GENOMIC DNA]</scope>
    <source>
        <strain evidence="4">RKEM611</strain>
    </source>
</reference>
<evidence type="ECO:0000313" key="4">
    <source>
        <dbReference type="Proteomes" id="UP000192907"/>
    </source>
</evidence>
<dbReference type="STRING" id="1513793.SAMN06296036_12957"/>
<name>A0A1Y6CN24_9BACT</name>
<dbReference type="InterPro" id="IPR013042">
    <property type="entry name" value="DUF1592"/>
</dbReference>